<protein>
    <submittedName>
        <fullName evidence="1">Uncharacterized protein</fullName>
    </submittedName>
</protein>
<sequence>MRGCMFAIESWPDGQDMLHGMASLSGQVPHVRAGNLEDTLASLTRHDLDMVIWTRRPPQSWVDAMREALPPLEPLSLSGTVEQVMQAAQALVSDEGYPEFLAEDLAHCASLAAALSGSNRISLVLTTGVAGGQPEPGGRLSLFCAYGHDEASWNSGEPFTSPRLTRFAPFSLAFMPVRDESRVRIDLDKASLGVVLFLRAD</sequence>
<dbReference type="Proteomes" id="UP000027583">
    <property type="component" value="Unassembled WGS sequence"/>
</dbReference>
<reference evidence="1 2" key="2">
    <citation type="journal article" date="2014" name="PLoS ONE">
        <title>Evolution of mitochondria reconstructed from the energy metabolism of living bacteria.</title>
        <authorList>
            <person name="Degli Esposti M."/>
            <person name="Chouaia B."/>
            <person name="Comandatore F."/>
            <person name="Crotti E."/>
            <person name="Sassera D."/>
            <person name="Lievens P.M."/>
            <person name="Daffonchio D."/>
            <person name="Bandi C."/>
        </authorList>
    </citation>
    <scope>NUCLEOTIDE SEQUENCE [LARGE SCALE GENOMIC DNA]</scope>
    <source>
        <strain evidence="1 2">SF2.1</strain>
    </source>
</reference>
<name>A0A060QM97_9PROT</name>
<evidence type="ECO:0000313" key="1">
    <source>
        <dbReference type="EMBL" id="CDG41147.1"/>
    </source>
</evidence>
<comment type="caution">
    <text evidence="1">The sequence shown here is derived from an EMBL/GenBank/DDBJ whole genome shotgun (WGS) entry which is preliminary data.</text>
</comment>
<dbReference type="AlphaFoldDB" id="A0A060QM97"/>
<gene>
    <name evidence="1" type="ORF">ASAP_3102</name>
</gene>
<evidence type="ECO:0000313" key="2">
    <source>
        <dbReference type="Proteomes" id="UP000027583"/>
    </source>
</evidence>
<dbReference type="EMBL" id="CBLX010000027">
    <property type="protein sequence ID" value="CDG41147.1"/>
    <property type="molecule type" value="Genomic_DNA"/>
</dbReference>
<organism evidence="1 2">
    <name type="scientific">Asaia bogorensis</name>
    <dbReference type="NCBI Taxonomy" id="91915"/>
    <lineage>
        <taxon>Bacteria</taxon>
        <taxon>Pseudomonadati</taxon>
        <taxon>Pseudomonadota</taxon>
        <taxon>Alphaproteobacteria</taxon>
        <taxon>Acetobacterales</taxon>
        <taxon>Acetobacteraceae</taxon>
        <taxon>Asaia</taxon>
    </lineage>
</organism>
<accession>A0A060QM97</accession>
<reference evidence="1 2" key="1">
    <citation type="journal article" date="2014" name="Genome Biol. Evol.">
        <title>Acetic acid bacteria genomes reveal functional traits for adaptation to life in insect guts.</title>
        <authorList>
            <person name="Chouaia B."/>
            <person name="Gaiarsa S."/>
            <person name="Crotti E."/>
            <person name="Comandatore F."/>
            <person name="Degli Esposti M."/>
            <person name="Ricci I."/>
            <person name="Alma A."/>
            <person name="Favia G."/>
            <person name="Bandi C."/>
            <person name="Daffonchio D."/>
        </authorList>
    </citation>
    <scope>NUCLEOTIDE SEQUENCE [LARGE SCALE GENOMIC DNA]</scope>
    <source>
        <strain evidence="1 2">SF2.1</strain>
    </source>
</reference>
<proteinExistence type="predicted"/>